<dbReference type="EMBL" id="VLTM01000071">
    <property type="protein sequence ID" value="KAA0158139.1"/>
    <property type="molecule type" value="Genomic_DNA"/>
</dbReference>
<evidence type="ECO:0000313" key="3">
    <source>
        <dbReference type="Proteomes" id="UP000325113"/>
    </source>
</evidence>
<gene>
    <name evidence="2" type="ORF">FNF31_05554</name>
</gene>
<protein>
    <submittedName>
        <fullName evidence="2">Uncharacterized protein</fullName>
    </submittedName>
</protein>
<proteinExistence type="predicted"/>
<name>A0A5A8CZP7_CAFRO</name>
<reference evidence="2 3" key="1">
    <citation type="submission" date="2019-07" db="EMBL/GenBank/DDBJ databases">
        <title>Genomes of Cafeteria roenbergensis.</title>
        <authorList>
            <person name="Fischer M.G."/>
            <person name="Hackl T."/>
            <person name="Roman M."/>
        </authorList>
    </citation>
    <scope>NUCLEOTIDE SEQUENCE [LARGE SCALE GENOMIC DNA]</scope>
    <source>
        <strain evidence="2 3">Cflag</strain>
    </source>
</reference>
<evidence type="ECO:0000313" key="2">
    <source>
        <dbReference type="EMBL" id="KAA0158139.1"/>
    </source>
</evidence>
<comment type="caution">
    <text evidence="2">The sequence shown here is derived from an EMBL/GenBank/DDBJ whole genome shotgun (WGS) entry which is preliminary data.</text>
</comment>
<dbReference type="Proteomes" id="UP000325113">
    <property type="component" value="Unassembled WGS sequence"/>
</dbReference>
<evidence type="ECO:0000256" key="1">
    <source>
        <dbReference type="SAM" id="MobiDB-lite"/>
    </source>
</evidence>
<dbReference type="AlphaFoldDB" id="A0A5A8CZP7"/>
<organism evidence="2 3">
    <name type="scientific">Cafeteria roenbergensis</name>
    <name type="common">Marine flagellate</name>
    <dbReference type="NCBI Taxonomy" id="33653"/>
    <lineage>
        <taxon>Eukaryota</taxon>
        <taxon>Sar</taxon>
        <taxon>Stramenopiles</taxon>
        <taxon>Bigyra</taxon>
        <taxon>Opalozoa</taxon>
        <taxon>Bicosoecida</taxon>
        <taxon>Cafeteriaceae</taxon>
        <taxon>Cafeteria</taxon>
    </lineage>
</organism>
<accession>A0A5A8CZP7</accession>
<sequence length="928" mass="99980">MAAIKGLRSADNEDIVKLLGRLGTASMELAHCTDIDAVLQHAGVTLAMPGGEAQLAKWHRLGHLQSVAGGFAEVMAKPSTIATVQEHAKKLLLEAKREAEEQAEKEKREAEEKAEKAKREAEEKAEKDKREAEEQEALRSQMLKTLSSLDSSISAIPSEALAKAGAMMQEYIPDEDAELVAKAGQTALAMSKASNAFAERIYDTMRSEHGVGPALEAAGLDPEMMALTAQAVKEPRWLLWEGPSNRENLARWLAGDIAALALSGEGGPLNGRFVFGPRGVGKSSLLVAGCVAAGVFSRIKSLPAAGRPVVPVYVDMLRATWLYELCAAHAAGREHAWLNPLSPLPCMMDRALQLAGHRPRVDEEPDLSRWKLYPWFATPQEVCEFLEANKLNMLVVMDEADEPYKECGNIIARELDLLRGDSPQMIYYVSGSAAAMRDILFEPTRVDTGVYDVKKFRYKKSHSDKQIPLPPLEPLSSLEDHAKAIVAAGSAFSNFHSDATRFLANSRCPDERALFGKTVLRVGGVLRALLSKPTNVPETPPLGLDKMQLDIIATGHGRQLASVFAAHFKFVIKGLCPETVLDQLVSPSVGFPALGLDIGKLSARVSEKSGESVAAEALMSSLSTLSDCGVLTLAEAKWRPVSWTAVLSIMLVDEGDCSLPFEARDDLSHATVGAKTTEPVLAQAFCKSAAKSAHFVGTASEGQRESLLRSLERLSLVDDAAVAKVVNLKWDDVREDASVLREGMLYKPSPDKGVDIVLLVRDPESQLVHLLLLQAKATSSGAADAGKSTDSSLTGWNKIVPRFTAQVDSWRDFHPVSLSLLRDGESLVVWNVVVTNKDVNENALHGRVPAEIGIHEGALRMAMFGGVDGAATSSCGRIHGPHWVVAFGDHLLSGLPPAVLDWARNVKRQAWGGHTAAEAAGAADQAEA</sequence>
<feature type="compositionally biased region" description="Basic and acidic residues" evidence="1">
    <location>
        <begin position="102"/>
        <end position="132"/>
    </location>
</feature>
<feature type="region of interest" description="Disordered" evidence="1">
    <location>
        <begin position="102"/>
        <end position="137"/>
    </location>
</feature>